<evidence type="ECO:0000256" key="5">
    <source>
        <dbReference type="RuleBase" id="RU362076"/>
    </source>
</evidence>
<reference evidence="9 10" key="1">
    <citation type="submission" date="2016-11" db="EMBL/GenBank/DDBJ databases">
        <authorList>
            <person name="Jaros S."/>
            <person name="Januszkiewicz K."/>
            <person name="Wedrychowicz H."/>
        </authorList>
    </citation>
    <scope>NUCLEOTIDE SEQUENCE [LARGE SCALE GENOMIC DNA]</scope>
    <source>
        <strain evidence="9 10">DSM 16917</strain>
    </source>
</reference>
<comment type="similarity">
    <text evidence="1 5">Belongs to the FlgD family.</text>
</comment>
<organism evidence="9 10">
    <name type="scientific">Ferrimonas marina</name>
    <dbReference type="NCBI Taxonomy" id="299255"/>
    <lineage>
        <taxon>Bacteria</taxon>
        <taxon>Pseudomonadati</taxon>
        <taxon>Pseudomonadota</taxon>
        <taxon>Gammaproteobacteria</taxon>
        <taxon>Alteromonadales</taxon>
        <taxon>Ferrimonadaceae</taxon>
        <taxon>Ferrimonas</taxon>
    </lineage>
</organism>
<proteinExistence type="inferred from homology"/>
<dbReference type="InterPro" id="IPR025963">
    <property type="entry name" value="FLgD_Tudor"/>
</dbReference>
<dbReference type="Proteomes" id="UP000184268">
    <property type="component" value="Unassembled WGS sequence"/>
</dbReference>
<dbReference type="STRING" id="299255.SAMN02745129_1431"/>
<dbReference type="GO" id="GO:0044781">
    <property type="term" value="P:bacterial-type flagellum organization"/>
    <property type="evidence" value="ECO:0007669"/>
    <property type="project" value="UniProtKB-UniRule"/>
</dbReference>
<name>A0A1M5R0W2_9GAMM</name>
<dbReference type="InterPro" id="IPR005648">
    <property type="entry name" value="FlgD"/>
</dbReference>
<feature type="compositionally biased region" description="Polar residues" evidence="6">
    <location>
        <begin position="1"/>
        <end position="12"/>
    </location>
</feature>
<dbReference type="RefSeq" id="WP_234977337.1">
    <property type="nucleotide sequence ID" value="NZ_FQXG01000002.1"/>
</dbReference>
<evidence type="ECO:0000256" key="4">
    <source>
        <dbReference type="ARBA" id="ARBA00024746"/>
    </source>
</evidence>
<feature type="domain" description="FlgD/Vpr Ig-like" evidence="7">
    <location>
        <begin position="127"/>
        <end position="196"/>
    </location>
</feature>
<evidence type="ECO:0000256" key="3">
    <source>
        <dbReference type="ARBA" id="ARBA00022795"/>
    </source>
</evidence>
<feature type="domain" description="FlgD Tudor-like" evidence="8">
    <location>
        <begin position="108"/>
        <end position="240"/>
    </location>
</feature>
<evidence type="ECO:0000259" key="7">
    <source>
        <dbReference type="Pfam" id="PF13860"/>
    </source>
</evidence>
<dbReference type="Gene3D" id="2.60.40.4070">
    <property type="match status" value="1"/>
</dbReference>
<accession>A0A1M5R0W2</accession>
<evidence type="ECO:0000313" key="9">
    <source>
        <dbReference type="EMBL" id="SHH19609.1"/>
    </source>
</evidence>
<dbReference type="Gene3D" id="2.30.30.910">
    <property type="match status" value="1"/>
</dbReference>
<evidence type="ECO:0000256" key="6">
    <source>
        <dbReference type="SAM" id="MobiDB-lite"/>
    </source>
</evidence>
<evidence type="ECO:0000256" key="1">
    <source>
        <dbReference type="ARBA" id="ARBA00010577"/>
    </source>
</evidence>
<dbReference type="EMBL" id="FQXG01000002">
    <property type="protein sequence ID" value="SHH19609.1"/>
    <property type="molecule type" value="Genomic_DNA"/>
</dbReference>
<dbReference type="AlphaFoldDB" id="A0A1M5R0W2"/>
<keyword evidence="9" id="KW-0282">Flagellum</keyword>
<protein>
    <recommendedName>
        <fullName evidence="2 5">Basal-body rod modification protein FlgD</fullName>
    </recommendedName>
</protein>
<keyword evidence="9" id="KW-0969">Cilium</keyword>
<feature type="compositionally biased region" description="Low complexity" evidence="6">
    <location>
        <begin position="13"/>
        <end position="28"/>
    </location>
</feature>
<dbReference type="Pfam" id="PF13861">
    <property type="entry name" value="FLgD_tudor"/>
    <property type="match status" value="1"/>
</dbReference>
<evidence type="ECO:0000313" key="10">
    <source>
        <dbReference type="Proteomes" id="UP000184268"/>
    </source>
</evidence>
<keyword evidence="9" id="KW-0966">Cell projection</keyword>
<comment type="function">
    <text evidence="4 5">Required for flagellar hook formation. May act as a scaffolding protein.</text>
</comment>
<feature type="region of interest" description="Disordered" evidence="6">
    <location>
        <begin position="1"/>
        <end position="48"/>
    </location>
</feature>
<gene>
    <name evidence="9" type="ORF">SAMN02745129_1431</name>
</gene>
<sequence length="243" mass="25603">MMQIGQYNSQELPSAAAAAQPTPATNSADPATTSSGEPGGGWQDPNSAAGLRNEFLTLMVAQIQNQDPLNPMDGAEYVTQLAQFSQVESLEHLRMGQQNMAILAENLQVLGTTNMLGRTVMAPADSITIGEDAVSGQIELDHAVETLLLEVTDEAGDVVATIDLGQQSAGAIDWELDPEELGLPPGEYELNAKSTAEGESTDATVLVAATVERVHIASTTGYMMLELDNGIGAVSLFDIREMA</sequence>
<keyword evidence="10" id="KW-1185">Reference proteome</keyword>
<evidence type="ECO:0000256" key="2">
    <source>
        <dbReference type="ARBA" id="ARBA00016013"/>
    </source>
</evidence>
<dbReference type="Pfam" id="PF13860">
    <property type="entry name" value="FlgD_ig"/>
    <property type="match status" value="1"/>
</dbReference>
<keyword evidence="3 5" id="KW-1005">Bacterial flagellum biogenesis</keyword>
<evidence type="ECO:0000259" key="8">
    <source>
        <dbReference type="Pfam" id="PF13861"/>
    </source>
</evidence>
<dbReference type="InterPro" id="IPR025965">
    <property type="entry name" value="FlgD/Vpr_Ig-like"/>
</dbReference>
<dbReference type="Pfam" id="PF03963">
    <property type="entry name" value="FlgD"/>
    <property type="match status" value="1"/>
</dbReference>